<dbReference type="Proteomes" id="UP000245379">
    <property type="component" value="Unassembled WGS sequence"/>
</dbReference>
<dbReference type="Pfam" id="PF19576">
    <property type="entry name" value="Acyltransf_2"/>
    <property type="match status" value="1"/>
</dbReference>
<dbReference type="InterPro" id="IPR002123">
    <property type="entry name" value="Plipid/glycerol_acylTrfase"/>
</dbReference>
<dbReference type="OrthoDB" id="1113830at2"/>
<gene>
    <name evidence="2" type="ORF">DHW03_17465</name>
</gene>
<protein>
    <recommendedName>
        <fullName evidence="1">Phospholipid/glycerol acyltransferase domain-containing protein</fullName>
    </recommendedName>
</protein>
<dbReference type="InterPro" id="IPR045746">
    <property type="entry name" value="ACT14924-like_Acyltransf_dom"/>
</dbReference>
<organism evidence="2 3">
    <name type="scientific">Pedobacter yonginense</name>
    <dbReference type="NCBI Taxonomy" id="651869"/>
    <lineage>
        <taxon>Bacteria</taxon>
        <taxon>Pseudomonadati</taxon>
        <taxon>Bacteroidota</taxon>
        <taxon>Sphingobacteriia</taxon>
        <taxon>Sphingobacteriales</taxon>
        <taxon>Sphingobacteriaceae</taxon>
        <taxon>Pedobacter</taxon>
    </lineage>
</organism>
<proteinExistence type="predicted"/>
<evidence type="ECO:0000313" key="3">
    <source>
        <dbReference type="Proteomes" id="UP000245379"/>
    </source>
</evidence>
<accession>A0A317EIB4</accession>
<dbReference type="EMBL" id="QGNZ01000004">
    <property type="protein sequence ID" value="PWS26560.1"/>
    <property type="molecule type" value="Genomic_DNA"/>
</dbReference>
<evidence type="ECO:0000259" key="1">
    <source>
        <dbReference type="SMART" id="SM00563"/>
    </source>
</evidence>
<dbReference type="GO" id="GO:0016746">
    <property type="term" value="F:acyltransferase activity"/>
    <property type="evidence" value="ECO:0007669"/>
    <property type="project" value="InterPro"/>
</dbReference>
<dbReference type="SUPFAM" id="SSF69593">
    <property type="entry name" value="Glycerol-3-phosphate (1)-acyltransferase"/>
    <property type="match status" value="1"/>
</dbReference>
<dbReference type="RefSeq" id="WP_109927122.1">
    <property type="nucleotide sequence ID" value="NZ_QGNZ01000004.1"/>
</dbReference>
<feature type="domain" description="Phospholipid/glycerol acyltransferase" evidence="1">
    <location>
        <begin position="79"/>
        <end position="201"/>
    </location>
</feature>
<evidence type="ECO:0000313" key="2">
    <source>
        <dbReference type="EMBL" id="PWS26560.1"/>
    </source>
</evidence>
<dbReference type="SMART" id="SM00563">
    <property type="entry name" value="PlsC"/>
    <property type="match status" value="1"/>
</dbReference>
<comment type="caution">
    <text evidence="2">The sequence shown here is derived from an EMBL/GenBank/DDBJ whole genome shotgun (WGS) entry which is preliminary data.</text>
</comment>
<dbReference type="CDD" id="cd07986">
    <property type="entry name" value="LPLAT_ACT14924-like"/>
    <property type="match status" value="1"/>
</dbReference>
<reference evidence="2 3" key="1">
    <citation type="submission" date="2018-05" db="EMBL/GenBank/DDBJ databases">
        <title>Pedobacter paludis sp. nov., isolated from wetland soil.</title>
        <authorList>
            <person name="Zhang Y."/>
            <person name="Wang G."/>
        </authorList>
    </citation>
    <scope>NUCLEOTIDE SEQUENCE [LARGE SCALE GENOMIC DNA]</scope>
    <source>
        <strain evidence="2 3">KCTC22721</strain>
    </source>
</reference>
<dbReference type="AlphaFoldDB" id="A0A317EIB4"/>
<keyword evidence="3" id="KW-1185">Reference proteome</keyword>
<sequence>MTVISKENFSKATGICNVPIPGLASFLMKFLKINDFNGIIKDANELEGQEFATHLLEILGVRLEVDARDLINIPQHGAFIAIANHPYGAIESLALLSTLAKHRPDTLFMGNFLLKKIPNLEKCIIAVNPFENVIDASSISGLKTTLNALKAGQPVAIFPAGEVSSYKIKTNQITDREWHPVVGKIISKANVPILPVYFHGNNGLFFSLLKLIHPSLQTAKLISELFNKKGHVLKIRIGRPIFIENIGCRNCNVSLLKFLRTSLYGLAKNETHQSM</sequence>
<name>A0A317EIB4_9SPHI</name>